<sequence>MCFRLTPSRRGGCSLLFCHTHICRFQHTHADRSSVPRRASRPPSSASNPTQAKVGKGREKSRVSLEAFAPLRYEALFLLFVVFITSICVQHIFSPSLFRHYCIFQILFPYFSRLFSPRRHALAKCWSLQSASHYPSLVHTHVESRVVVVASVFASEAISIEYLALEEGVKEICGLLQEFRQPSVDQTRIWQQLQRCSQFPDFNNYLTFILCRAEGHSVEVRQAAGLLLKNNLKTNYQAIAPAYQHYIKAELLPCLGSSDRNIRATVGTVISVVVQQVHVQGWPEIFQAIAQCLDSNDYNHMEGALDALSKICEDMPVELDSDVPGLSDRPINVFLPRLLQFFSSQHATLRKLALGTVNQFIVSLPTALFINMDNYLQGLFSLADDPAPEVRKLVCAALVELLEVQPNFLQPHMRNVIEYMLQANQDADEEVALESCEFWSAFCEARCSPDLLREFLPRLITILLTNMAYADDDEALVDADDDENGPDRDQDLKPRFHQSRVHGADGGNEEDEEDDDIINSWNLRKCSAAGLDILSTVFGDELLPVLMPLVQANLSQPTDAAWKQREAAVLALGAVAEGCINGLLPHLTQIVAFLVPLLEDKRPLVRSITCWTLSRYSKWIVQAVGHPDGHAQFDKVLTGLLRRILDSNKRVQEAACSAFATLEEEAAEELAPRLELILQHLMFAFGKYQRRNLRILYDAIGTLADAVGSELNEVKYLEILMPPLINKWQQLPDSDKDLFPLLECFTSIAQALGPGFTHYAEPVFVRCINLIRTQEIAKADPARAGVAYDKEFIVCSLDLLSGLAEGLGSSIESLVSRSDLRDLLLQCCADDAADVRQSALALLGDLAKACAVHLQPHLPDFLNLAAKQLQGSEVKDNVSVANNACWAIGEVAVKVRQEISPVVMNVITCLVPILTSSEGLNKSLLENSAITLGRLGWVCPELVAPHMDHFMLAWCHALRSIRDDVEKEDAFRGLCAMVRLNPGGAVNAFVPMCEAIGSWHEIRSPDLRSEIAQVLHGYKQLLSGVTWDQCIAALDPPLREKLIKKYQI</sequence>
<dbReference type="GO" id="GO:0005737">
    <property type="term" value="C:cytoplasm"/>
    <property type="evidence" value="ECO:0007669"/>
    <property type="project" value="UniProtKB-SubCell"/>
</dbReference>
<keyword evidence="4" id="KW-0963">Cytoplasm</keyword>
<keyword evidence="13" id="KW-0472">Membrane</keyword>
<name>A0ABD1XPF6_9MARC</name>
<evidence type="ECO:0000256" key="11">
    <source>
        <dbReference type="ARBA" id="ARBA00080641"/>
    </source>
</evidence>
<dbReference type="AlphaFoldDB" id="A0ABD1XPF6"/>
<keyword evidence="13" id="KW-0812">Transmembrane</keyword>
<reference evidence="15 16" key="1">
    <citation type="submission" date="2024-09" db="EMBL/GenBank/DDBJ databases">
        <title>Chromosome-scale assembly of Riccia fluitans.</title>
        <authorList>
            <person name="Paukszto L."/>
            <person name="Sawicki J."/>
            <person name="Karawczyk K."/>
            <person name="Piernik-Szablinska J."/>
            <person name="Szczecinska M."/>
            <person name="Mazdziarz M."/>
        </authorList>
    </citation>
    <scope>NUCLEOTIDE SEQUENCE [LARGE SCALE GENOMIC DNA]</scope>
    <source>
        <strain evidence="15">Rf_01</strain>
        <tissue evidence="15">Aerial parts of the thallus</tissue>
    </source>
</reference>
<comment type="caution">
    <text evidence="15">The sequence shown here is derived from an EMBL/GenBank/DDBJ whole genome shotgun (WGS) entry which is preliminary data.</text>
</comment>
<keyword evidence="6" id="KW-0653">Protein transport</keyword>
<feature type="domain" description="Importin N-terminal" evidence="14">
    <location>
        <begin position="189"/>
        <end position="257"/>
    </location>
</feature>
<dbReference type="Gene3D" id="1.25.10.10">
    <property type="entry name" value="Leucine-rich Repeat Variant"/>
    <property type="match status" value="1"/>
</dbReference>
<evidence type="ECO:0000256" key="6">
    <source>
        <dbReference type="ARBA" id="ARBA00022927"/>
    </source>
</evidence>
<proteinExistence type="inferred from homology"/>
<evidence type="ECO:0000256" key="1">
    <source>
        <dbReference type="ARBA" id="ARBA00004496"/>
    </source>
</evidence>
<evidence type="ECO:0000256" key="4">
    <source>
        <dbReference type="ARBA" id="ARBA00022490"/>
    </source>
</evidence>
<feature type="region of interest" description="Disordered" evidence="12">
    <location>
        <begin position="477"/>
        <end position="514"/>
    </location>
</feature>
<dbReference type="InterPro" id="IPR040122">
    <property type="entry name" value="Importin_beta"/>
</dbReference>
<feature type="compositionally biased region" description="Basic and acidic residues" evidence="12">
    <location>
        <begin position="485"/>
        <end position="494"/>
    </location>
</feature>
<evidence type="ECO:0000256" key="13">
    <source>
        <dbReference type="SAM" id="Phobius"/>
    </source>
</evidence>
<dbReference type="InterPro" id="IPR057672">
    <property type="entry name" value="TPR_IPO4/5"/>
</dbReference>
<evidence type="ECO:0000259" key="14">
    <source>
        <dbReference type="PROSITE" id="PS50166"/>
    </source>
</evidence>
<dbReference type="Proteomes" id="UP001605036">
    <property type="component" value="Unassembled WGS sequence"/>
</dbReference>
<evidence type="ECO:0000256" key="12">
    <source>
        <dbReference type="SAM" id="MobiDB-lite"/>
    </source>
</evidence>
<dbReference type="PANTHER" id="PTHR10527">
    <property type="entry name" value="IMPORTIN BETA"/>
    <property type="match status" value="1"/>
</dbReference>
<organism evidence="15 16">
    <name type="scientific">Riccia fluitans</name>
    <dbReference type="NCBI Taxonomy" id="41844"/>
    <lineage>
        <taxon>Eukaryota</taxon>
        <taxon>Viridiplantae</taxon>
        <taxon>Streptophyta</taxon>
        <taxon>Embryophyta</taxon>
        <taxon>Marchantiophyta</taxon>
        <taxon>Marchantiopsida</taxon>
        <taxon>Marchantiidae</taxon>
        <taxon>Marchantiales</taxon>
        <taxon>Ricciaceae</taxon>
        <taxon>Riccia</taxon>
    </lineage>
</organism>
<feature type="region of interest" description="Disordered" evidence="12">
    <location>
        <begin position="33"/>
        <end position="58"/>
    </location>
</feature>
<keyword evidence="3" id="KW-0813">Transport</keyword>
<protein>
    <recommendedName>
        <fullName evidence="9">Transportin-1</fullName>
    </recommendedName>
    <alternativeName>
        <fullName evidence="10">Importin beta-2</fullName>
    </alternativeName>
    <alternativeName>
        <fullName evidence="11">Karyopherin beta-2</fullName>
    </alternativeName>
</protein>
<dbReference type="InterPro" id="IPR011989">
    <property type="entry name" value="ARM-like"/>
</dbReference>
<accession>A0ABD1XPF6</accession>
<dbReference type="GO" id="GO:0015031">
    <property type="term" value="P:protein transport"/>
    <property type="evidence" value="ECO:0007669"/>
    <property type="project" value="UniProtKB-KW"/>
</dbReference>
<dbReference type="SUPFAM" id="SSF48371">
    <property type="entry name" value="ARM repeat"/>
    <property type="match status" value="1"/>
</dbReference>
<evidence type="ECO:0000256" key="10">
    <source>
        <dbReference type="ARBA" id="ARBA00076938"/>
    </source>
</evidence>
<dbReference type="PROSITE" id="PS50166">
    <property type="entry name" value="IMPORTIN_B_NT"/>
    <property type="match status" value="1"/>
</dbReference>
<evidence type="ECO:0000256" key="5">
    <source>
        <dbReference type="ARBA" id="ARBA00022737"/>
    </source>
</evidence>
<comment type="similarity">
    <text evidence="8">Belongs to the importin beta family. Importin beta-2 subfamily.</text>
</comment>
<evidence type="ECO:0000256" key="8">
    <source>
        <dbReference type="ARBA" id="ARBA00038423"/>
    </source>
</evidence>
<dbReference type="InterPro" id="IPR001494">
    <property type="entry name" value="Importin-beta_N"/>
</dbReference>
<keyword evidence="5" id="KW-0677">Repeat</keyword>
<evidence type="ECO:0000256" key="2">
    <source>
        <dbReference type="ARBA" id="ARBA00004642"/>
    </source>
</evidence>
<comment type="subcellular location">
    <subcellularLocation>
        <location evidence="1">Cytoplasm</location>
    </subcellularLocation>
    <subcellularLocation>
        <location evidence="2">Nucleus</location>
        <location evidence="2">Nucleoplasm</location>
    </subcellularLocation>
</comment>
<evidence type="ECO:0000256" key="9">
    <source>
        <dbReference type="ARBA" id="ARBA00067327"/>
    </source>
</evidence>
<dbReference type="EMBL" id="JBHFFA010000007">
    <property type="protein sequence ID" value="KAL2610819.1"/>
    <property type="molecule type" value="Genomic_DNA"/>
</dbReference>
<evidence type="ECO:0000256" key="3">
    <source>
        <dbReference type="ARBA" id="ARBA00022448"/>
    </source>
</evidence>
<keyword evidence="13" id="KW-1133">Transmembrane helix</keyword>
<evidence type="ECO:0000256" key="7">
    <source>
        <dbReference type="ARBA" id="ARBA00023242"/>
    </source>
</evidence>
<dbReference type="Pfam" id="PF03810">
    <property type="entry name" value="IBN_N"/>
    <property type="match status" value="1"/>
</dbReference>
<dbReference type="InterPro" id="IPR058584">
    <property type="entry name" value="IMB1_TNPO1-like_TPR"/>
</dbReference>
<gene>
    <name evidence="15" type="ORF">R1flu_022511</name>
</gene>
<feature type="transmembrane region" description="Helical" evidence="13">
    <location>
        <begin position="75"/>
        <end position="93"/>
    </location>
</feature>
<dbReference type="Pfam" id="PF25780">
    <property type="entry name" value="TPR_IPO5"/>
    <property type="match status" value="1"/>
</dbReference>
<dbReference type="SMART" id="SM00913">
    <property type="entry name" value="IBN_N"/>
    <property type="match status" value="1"/>
</dbReference>
<keyword evidence="16" id="KW-1185">Reference proteome</keyword>
<dbReference type="GO" id="GO:0005654">
    <property type="term" value="C:nucleoplasm"/>
    <property type="evidence" value="ECO:0007669"/>
    <property type="project" value="UniProtKB-SubCell"/>
</dbReference>
<evidence type="ECO:0000313" key="16">
    <source>
        <dbReference type="Proteomes" id="UP001605036"/>
    </source>
</evidence>
<evidence type="ECO:0000313" key="15">
    <source>
        <dbReference type="EMBL" id="KAL2610819.1"/>
    </source>
</evidence>
<dbReference type="Pfam" id="PF13513">
    <property type="entry name" value="HEAT_EZ"/>
    <property type="match status" value="1"/>
</dbReference>
<keyword evidence="7" id="KW-0539">Nucleus</keyword>
<dbReference type="Pfam" id="PF25574">
    <property type="entry name" value="TPR_IMB1"/>
    <property type="match status" value="1"/>
</dbReference>
<dbReference type="InterPro" id="IPR016024">
    <property type="entry name" value="ARM-type_fold"/>
</dbReference>
<dbReference type="FunFam" id="1.25.10.10:FF:000206">
    <property type="entry name" value="Transportin-1"/>
    <property type="match status" value="1"/>
</dbReference>